<dbReference type="Gene3D" id="3.40.50.1000">
    <property type="entry name" value="HAD superfamily/HAD-like"/>
    <property type="match status" value="1"/>
</dbReference>
<feature type="transmembrane region" description="Helical" evidence="11">
    <location>
        <begin position="275"/>
        <end position="296"/>
    </location>
</feature>
<dbReference type="SUPFAM" id="SSF81653">
    <property type="entry name" value="Calcium ATPase, transduction domain A"/>
    <property type="match status" value="1"/>
</dbReference>
<evidence type="ECO:0000313" key="15">
    <source>
        <dbReference type="Proteomes" id="UP000192343"/>
    </source>
</evidence>
<feature type="transmembrane region" description="Helical" evidence="11">
    <location>
        <begin position="56"/>
        <end position="77"/>
    </location>
</feature>
<organism evidence="14 15">
    <name type="scientific">Marispirochaeta aestuarii</name>
    <dbReference type="NCBI Taxonomy" id="1963862"/>
    <lineage>
        <taxon>Bacteria</taxon>
        <taxon>Pseudomonadati</taxon>
        <taxon>Spirochaetota</taxon>
        <taxon>Spirochaetia</taxon>
        <taxon>Spirochaetales</taxon>
        <taxon>Spirochaetaceae</taxon>
        <taxon>Marispirochaeta</taxon>
    </lineage>
</organism>
<evidence type="ECO:0000256" key="9">
    <source>
        <dbReference type="ARBA" id="ARBA00022989"/>
    </source>
</evidence>
<evidence type="ECO:0000256" key="11">
    <source>
        <dbReference type="RuleBase" id="RU362081"/>
    </source>
</evidence>
<comment type="similarity">
    <text evidence="2 11">Belongs to the cation transport ATPase (P-type) (TC 3.A.3) family. Type IB subfamily.</text>
</comment>
<dbReference type="Gene3D" id="2.70.150.10">
    <property type="entry name" value="Calcium-transporting ATPase, cytoplasmic transduction domain A"/>
    <property type="match status" value="1"/>
</dbReference>
<dbReference type="SUPFAM" id="SSF81665">
    <property type="entry name" value="Calcium ATPase, transmembrane domain M"/>
    <property type="match status" value="1"/>
</dbReference>
<name>A0A1Y1RWW1_9SPIO</name>
<dbReference type="PANTHER" id="PTHR43520:SF8">
    <property type="entry name" value="P-TYPE CU(+) TRANSPORTER"/>
    <property type="match status" value="1"/>
</dbReference>
<keyword evidence="8" id="KW-1278">Translocase</keyword>
<dbReference type="FunFam" id="2.70.150.10:FF:000020">
    <property type="entry name" value="Copper-exporting P-type ATPase A"/>
    <property type="match status" value="1"/>
</dbReference>
<dbReference type="InterPro" id="IPR023214">
    <property type="entry name" value="HAD_sf"/>
</dbReference>
<dbReference type="EMBL" id="MWQY01000012">
    <property type="protein sequence ID" value="ORC34706.1"/>
    <property type="molecule type" value="Genomic_DNA"/>
</dbReference>
<dbReference type="GO" id="GO:0005886">
    <property type="term" value="C:plasma membrane"/>
    <property type="evidence" value="ECO:0007669"/>
    <property type="project" value="UniProtKB-SubCell"/>
</dbReference>
<evidence type="ECO:0000256" key="10">
    <source>
        <dbReference type="ARBA" id="ARBA00023136"/>
    </source>
</evidence>
<reference evidence="14 15" key="1">
    <citation type="submission" date="2017-03" db="EMBL/GenBank/DDBJ databases">
        <title>Draft Genome sequence of Marispirochaeta sp. strain JC444.</title>
        <authorList>
            <person name="Shivani Y."/>
            <person name="Subhash Y."/>
            <person name="Sasikala C."/>
            <person name="Ramana C."/>
        </authorList>
    </citation>
    <scope>NUCLEOTIDE SEQUENCE [LARGE SCALE GENOMIC DNA]</scope>
    <source>
        <strain evidence="14 15">JC444</strain>
    </source>
</reference>
<dbReference type="GO" id="GO:0005524">
    <property type="term" value="F:ATP binding"/>
    <property type="evidence" value="ECO:0007669"/>
    <property type="project" value="UniProtKB-UniRule"/>
</dbReference>
<evidence type="ECO:0000256" key="6">
    <source>
        <dbReference type="ARBA" id="ARBA00022741"/>
    </source>
</evidence>
<feature type="transmembrane region" description="Helical" evidence="11">
    <location>
        <begin position="124"/>
        <end position="141"/>
    </location>
</feature>
<keyword evidence="3 11" id="KW-1003">Cell membrane</keyword>
<feature type="transmembrane region" description="Helical" evidence="11">
    <location>
        <begin position="613"/>
        <end position="636"/>
    </location>
</feature>
<feature type="transmembrane region" description="Helical" evidence="11">
    <location>
        <begin position="98"/>
        <end position="118"/>
    </location>
</feature>
<dbReference type="NCBIfam" id="TIGR01511">
    <property type="entry name" value="ATPase-IB1_Cu"/>
    <property type="match status" value="1"/>
</dbReference>
<dbReference type="InterPro" id="IPR008250">
    <property type="entry name" value="ATPase_P-typ_transduc_dom_A_sf"/>
</dbReference>
<keyword evidence="6 11" id="KW-0547">Nucleotide-binding</keyword>
<evidence type="ECO:0000256" key="2">
    <source>
        <dbReference type="ARBA" id="ARBA00006024"/>
    </source>
</evidence>
<dbReference type="GO" id="GO:0016887">
    <property type="term" value="F:ATP hydrolysis activity"/>
    <property type="evidence" value="ECO:0007669"/>
    <property type="project" value="InterPro"/>
</dbReference>
<evidence type="ECO:0000256" key="1">
    <source>
        <dbReference type="ARBA" id="ARBA00004651"/>
    </source>
</evidence>
<dbReference type="InterPro" id="IPR023298">
    <property type="entry name" value="ATPase_P-typ_TM_dom_sf"/>
</dbReference>
<protein>
    <submittedName>
        <fullName evidence="14">Copper-translocating P-type ATPase</fullName>
    </submittedName>
</protein>
<proteinExistence type="inferred from homology"/>
<keyword evidence="5 11" id="KW-0479">Metal-binding</keyword>
<feature type="domain" description="P-type ATPase A" evidence="13">
    <location>
        <begin position="159"/>
        <end position="258"/>
    </location>
</feature>
<dbReference type="Gene3D" id="3.40.1110.10">
    <property type="entry name" value="Calcium-transporting ATPase, cytoplasmic domain N"/>
    <property type="match status" value="1"/>
</dbReference>
<feature type="transmembrane region" description="Helical" evidence="11">
    <location>
        <begin position="642"/>
        <end position="661"/>
    </location>
</feature>
<dbReference type="NCBIfam" id="TIGR01525">
    <property type="entry name" value="ATPase-IB_hvy"/>
    <property type="match status" value="1"/>
</dbReference>
<feature type="region of interest" description="Disordered" evidence="12">
    <location>
        <begin position="1"/>
        <end position="21"/>
    </location>
</feature>
<comment type="caution">
    <text evidence="14">The sequence shown here is derived from an EMBL/GenBank/DDBJ whole genome shotgun (WGS) entry which is preliminary data.</text>
</comment>
<dbReference type="InterPro" id="IPR023299">
    <property type="entry name" value="ATPase_P-typ_cyto_dom_N"/>
</dbReference>
<keyword evidence="9 11" id="KW-1133">Transmembrane helix</keyword>
<dbReference type="PROSITE" id="PS00154">
    <property type="entry name" value="ATPASE_E1_E2"/>
    <property type="match status" value="1"/>
</dbReference>
<evidence type="ECO:0000256" key="7">
    <source>
        <dbReference type="ARBA" id="ARBA00022840"/>
    </source>
</evidence>
<keyword evidence="7 11" id="KW-0067">ATP-binding</keyword>
<dbReference type="RefSeq" id="WP_083051187.1">
    <property type="nucleotide sequence ID" value="NZ_MWQY01000012.1"/>
</dbReference>
<accession>A0A1Y1RWW1</accession>
<dbReference type="Proteomes" id="UP000192343">
    <property type="component" value="Unassembled WGS sequence"/>
</dbReference>
<dbReference type="Pfam" id="PF00122">
    <property type="entry name" value="E1-E2_ATPase"/>
    <property type="match status" value="1"/>
</dbReference>
<dbReference type="InterPro" id="IPR027256">
    <property type="entry name" value="P-typ_ATPase_IB"/>
</dbReference>
<keyword evidence="10 11" id="KW-0472">Membrane</keyword>
<keyword evidence="15" id="KW-1185">Reference proteome</keyword>
<evidence type="ECO:0000259" key="13">
    <source>
        <dbReference type="Pfam" id="PF00122"/>
    </source>
</evidence>
<dbReference type="OrthoDB" id="9760364at2"/>
<dbReference type="InterPro" id="IPR001757">
    <property type="entry name" value="P_typ_ATPase"/>
</dbReference>
<dbReference type="InterPro" id="IPR059000">
    <property type="entry name" value="ATPase_P-type_domA"/>
</dbReference>
<gene>
    <name evidence="14" type="ORF">B4O97_12240</name>
</gene>
<dbReference type="PRINTS" id="PR00119">
    <property type="entry name" value="CATATPASE"/>
</dbReference>
<keyword evidence="4 11" id="KW-0812">Transmembrane</keyword>
<dbReference type="PRINTS" id="PR00120">
    <property type="entry name" value="HATPASE"/>
</dbReference>
<evidence type="ECO:0000256" key="5">
    <source>
        <dbReference type="ARBA" id="ARBA00022723"/>
    </source>
</evidence>
<dbReference type="InterPro" id="IPR036412">
    <property type="entry name" value="HAD-like_sf"/>
</dbReference>
<dbReference type="STRING" id="1963862.B4O97_12240"/>
<dbReference type="PANTHER" id="PTHR43520">
    <property type="entry name" value="ATP7, ISOFORM B"/>
    <property type="match status" value="1"/>
</dbReference>
<dbReference type="GO" id="GO:0055070">
    <property type="term" value="P:copper ion homeostasis"/>
    <property type="evidence" value="ECO:0007669"/>
    <property type="project" value="TreeGrafter"/>
</dbReference>
<evidence type="ECO:0000256" key="8">
    <source>
        <dbReference type="ARBA" id="ARBA00022967"/>
    </source>
</evidence>
<dbReference type="GO" id="GO:0043682">
    <property type="term" value="F:P-type divalent copper transporter activity"/>
    <property type="evidence" value="ECO:0007669"/>
    <property type="project" value="TreeGrafter"/>
</dbReference>
<evidence type="ECO:0000313" key="14">
    <source>
        <dbReference type="EMBL" id="ORC34706.1"/>
    </source>
</evidence>
<dbReference type="GO" id="GO:0060003">
    <property type="term" value="P:copper ion export"/>
    <property type="evidence" value="ECO:0007669"/>
    <property type="project" value="UniProtKB-ARBA"/>
</dbReference>
<dbReference type="InterPro" id="IPR018303">
    <property type="entry name" value="ATPase_P-typ_P_site"/>
</dbReference>
<feature type="transmembrane region" description="Helical" evidence="11">
    <location>
        <begin position="33"/>
        <end position="50"/>
    </location>
</feature>
<dbReference type="SUPFAM" id="SSF56784">
    <property type="entry name" value="HAD-like"/>
    <property type="match status" value="1"/>
</dbReference>
<dbReference type="NCBIfam" id="TIGR01494">
    <property type="entry name" value="ATPase_P-type"/>
    <property type="match status" value="1"/>
</dbReference>
<evidence type="ECO:0000256" key="4">
    <source>
        <dbReference type="ARBA" id="ARBA00022692"/>
    </source>
</evidence>
<dbReference type="Pfam" id="PF00702">
    <property type="entry name" value="Hydrolase"/>
    <property type="match status" value="1"/>
</dbReference>
<evidence type="ECO:0000256" key="3">
    <source>
        <dbReference type="ARBA" id="ARBA00022475"/>
    </source>
</evidence>
<sequence length="673" mass="72143">MATTDHHEHHEHQSHHDHNEHHRMMIRDFRRRFYVTLVLTVPILALSKLIQQLLGFSFGFAGSDYVVFTLATVIFFYGGRPFLSGLISELKAKNPGMMTLIGLAISVAYVYSAAVTFGLQGSPFYWELATLIAIMLAGHWIEMASVLSASSSLEKLAQLMPSEAHRKKGDETEDVPLSEIQKGDVLLIKPGEKIPSDGEVVRGESYIDESMLTGESRPVKKQTGDTLIGGSINGDGSLELRVEGAGEDSYLSKVINMVREAQAAKSKTQALSDRAAFWLTIVAISVGAVTLAAWLIAGMDLQFSIARMATVMIITCPHALGLAIPLVVSVSTSKSAQNGLLIRNRTAFENARRISTLVFDKTGTLTNGTFEVTAVNVHSDSYTEEQIVSFAASLEGHSEHPIGKGIVQKATTMGIKPESADNFEAIKGKGVSGIVSGKQIEVVSPGYLKEQNLAIPEGAEAKGGVTRVFVLVDNTIAGSLALSDTIRPESYKAVQALQKRGIKCWMLTGDNTATAKAVAEELGMDGFFAEVLPDQKQEKIKELQKKGEYVAMTGDGVNDSPALAQAQVGIAVGSGTDVAASTADIILVNSNPLDITALILFGRATYQKMVQNLIWATGYNVVAIPLAAGVLYNAGIVLSPEVGAILMSLSTVIVAINARLLRVKKEELEEATA</sequence>
<evidence type="ECO:0000256" key="12">
    <source>
        <dbReference type="SAM" id="MobiDB-lite"/>
    </source>
</evidence>
<dbReference type="AlphaFoldDB" id="A0A1Y1RWW1"/>
<comment type="subcellular location">
    <subcellularLocation>
        <location evidence="1">Cell membrane</location>
        <topology evidence="1">Multi-pass membrane protein</topology>
    </subcellularLocation>
</comment>
<dbReference type="GO" id="GO:0005507">
    <property type="term" value="F:copper ion binding"/>
    <property type="evidence" value="ECO:0007669"/>
    <property type="project" value="TreeGrafter"/>
</dbReference>
<feature type="transmembrane region" description="Helical" evidence="11">
    <location>
        <begin position="308"/>
        <end position="328"/>
    </location>
</feature>